<comment type="catalytic activity">
    <reaction evidence="4">
        <text>2 GTP = 3',3'-c-di-GMP + 2 diphosphate</text>
        <dbReference type="Rhea" id="RHEA:24898"/>
        <dbReference type="ChEBI" id="CHEBI:33019"/>
        <dbReference type="ChEBI" id="CHEBI:37565"/>
        <dbReference type="ChEBI" id="CHEBI:58805"/>
        <dbReference type="EC" id="2.7.7.65"/>
    </reaction>
</comment>
<feature type="domain" description="MHYT" evidence="9">
    <location>
        <begin position="6"/>
        <end position="198"/>
    </location>
</feature>
<dbReference type="Gene3D" id="3.30.70.270">
    <property type="match status" value="1"/>
</dbReference>
<keyword evidence="3" id="KW-0973">c-di-GMP</keyword>
<keyword evidence="6" id="KW-0472">Membrane</keyword>
<protein>
    <submittedName>
        <fullName evidence="10">Diguanylate cyclase/phosphodiesterase with MHYT sensor</fullName>
    </submittedName>
</protein>
<dbReference type="PROSITE" id="PS50887">
    <property type="entry name" value="GGDEF"/>
    <property type="match status" value="1"/>
</dbReference>
<proteinExistence type="predicted"/>
<keyword evidence="11" id="KW-1185">Reference proteome</keyword>
<feature type="domain" description="GGDEF" evidence="8">
    <location>
        <begin position="283"/>
        <end position="415"/>
    </location>
</feature>
<keyword evidence="6" id="KW-0812">Transmembrane</keyword>
<accession>C6C4P4</accession>
<evidence type="ECO:0000256" key="5">
    <source>
        <dbReference type="ARBA" id="ARBA00051114"/>
    </source>
</evidence>
<evidence type="ECO:0000259" key="7">
    <source>
        <dbReference type="PROSITE" id="PS50883"/>
    </source>
</evidence>
<evidence type="ECO:0000256" key="2">
    <source>
        <dbReference type="ARBA" id="ARBA00004665"/>
    </source>
</evidence>
<dbReference type="FunFam" id="3.20.20.450:FF:000001">
    <property type="entry name" value="Cyclic di-GMP phosphodiesterase yahA"/>
    <property type="match status" value="1"/>
</dbReference>
<dbReference type="SUPFAM" id="SSF55073">
    <property type="entry name" value="Nucleotide cyclase"/>
    <property type="match status" value="1"/>
</dbReference>
<dbReference type="InterPro" id="IPR001633">
    <property type="entry name" value="EAL_dom"/>
</dbReference>
<keyword evidence="6" id="KW-1133">Transmembrane helix</keyword>
<dbReference type="STRING" id="579405.Dd703_3694"/>
<dbReference type="CDD" id="cd01949">
    <property type="entry name" value="GGDEF"/>
    <property type="match status" value="1"/>
</dbReference>
<name>C6C4P4_MUSP7</name>
<dbReference type="CDD" id="cd01948">
    <property type="entry name" value="EAL"/>
    <property type="match status" value="1"/>
</dbReference>
<evidence type="ECO:0000313" key="10">
    <source>
        <dbReference type="EMBL" id="ACS87451.1"/>
    </source>
</evidence>
<evidence type="ECO:0000313" key="11">
    <source>
        <dbReference type="Proteomes" id="UP000002734"/>
    </source>
</evidence>
<feature type="transmembrane region" description="Helical" evidence="6">
    <location>
        <begin position="41"/>
        <end position="66"/>
    </location>
</feature>
<reference evidence="10" key="1">
    <citation type="submission" date="2009-06" db="EMBL/GenBank/DDBJ databases">
        <title>Complete sequence of Dickeya dadantii Ech703.</title>
        <authorList>
            <consortium name="US DOE Joint Genome Institute"/>
            <person name="Lucas S."/>
            <person name="Copeland A."/>
            <person name="Lapidus A."/>
            <person name="Glavina del Rio T."/>
            <person name="Dalin E."/>
            <person name="Tice H."/>
            <person name="Bruce D."/>
            <person name="Goodwin L."/>
            <person name="Pitluck S."/>
            <person name="Chertkov O."/>
            <person name="Brettin T."/>
            <person name="Detter J.C."/>
            <person name="Han C."/>
            <person name="Larimer F."/>
            <person name="Land M."/>
            <person name="Hauser L."/>
            <person name="Kyrpides N."/>
            <person name="Mikhailova N."/>
            <person name="Balakrishnan V."/>
            <person name="Glasner J."/>
            <person name="Perna N.T."/>
        </authorList>
    </citation>
    <scope>NUCLEOTIDE SEQUENCE [LARGE SCALE GENOMIC DNA]</scope>
    <source>
        <strain evidence="10">Ech703</strain>
    </source>
</reference>
<dbReference type="eggNOG" id="COG5001">
    <property type="taxonomic scope" value="Bacteria"/>
</dbReference>
<dbReference type="GO" id="GO:0071732">
    <property type="term" value="P:cellular response to nitric oxide"/>
    <property type="evidence" value="ECO:0007669"/>
    <property type="project" value="UniProtKB-ARBA"/>
</dbReference>
<dbReference type="HOGENOM" id="CLU_000445_70_49_6"/>
<feature type="transmembrane region" description="Helical" evidence="6">
    <location>
        <begin position="208"/>
        <end position="229"/>
    </location>
</feature>
<sequence>MLIVSWDTLMIAISWLVAFIASFVALDMAGKVAYCEKRVALFWLTAAGTAMGMGIWAMHFIGMLAMHLPITVSHNLNLTAVSLLVAIFSSLISLHLTASAPQLTRARLVLAAQTFGGGVVCMHYTGVAAIAVADGIHWNGWWVAVSIPVAFVASGIAMWLAFSLRLRQRLFARLAAALVIGAAIAAIQYIGFSPLAHYHGDSVNQRELSVWVSAISLLILGAMLVISMLDAQWRASRLTDSLRQANDQLARLAMHDALTGLPNRMQLERELESCLHHARQHRQTFALMYMDLDGFKIVNDAWGHYLGDQLLAGVTTRLREYLGPGMTLARIGGDEFVLLMRDCGEEQAAALADKLVQAIEQPFHQSGYTLRVTLSVGISLFPRDGATSHDLRLNADTAMYSIKQTGRNGWIFYSPSFSHHGNHQPELLQALPKALALNQFRLWYQPKYRPPNGPIHGFEALIRWQHPQKGLLLPDKFLPMAEKTGLIIAIGEWVINEACRQLQVWHQQGQVHWTVAINISPVQFDQHNLVSVISDALAKYQIPPYMLTLEITESVAMRNLEKSLNILHELDRLGVKVSIDDFGTGYSNLLSLRRLPARELKIDRTFVKDLLLHNKNAVVVTTIIEMARSMNLEVVAEGVETPEQQELLTRLGCYSLQGFLLAPPMPPDHINEQLALPR</sequence>
<feature type="transmembrane region" description="Helical" evidence="6">
    <location>
        <begin position="78"/>
        <end position="96"/>
    </location>
</feature>
<comment type="pathway">
    <text evidence="2">Purine metabolism; 3',5'-cyclic di-GMP biosynthesis.</text>
</comment>
<dbReference type="Gene3D" id="3.20.20.450">
    <property type="entry name" value="EAL domain"/>
    <property type="match status" value="1"/>
</dbReference>
<organism evidence="10 11">
    <name type="scientific">Musicola paradisiaca (strain Ech703)</name>
    <name type="common">Dickeya paradisiaca</name>
    <name type="synonym">Dickeya dadantii</name>
    <dbReference type="NCBI Taxonomy" id="579405"/>
    <lineage>
        <taxon>Bacteria</taxon>
        <taxon>Pseudomonadati</taxon>
        <taxon>Pseudomonadota</taxon>
        <taxon>Gammaproteobacteria</taxon>
        <taxon>Enterobacterales</taxon>
        <taxon>Pectobacteriaceae</taxon>
        <taxon>Musicola</taxon>
    </lineage>
</organism>
<gene>
    <name evidence="10" type="ordered locus">Dd703_3694</name>
</gene>
<dbReference type="InterPro" id="IPR052155">
    <property type="entry name" value="Biofilm_reg_signaling"/>
</dbReference>
<comment type="catalytic activity">
    <reaction evidence="5">
        <text>3',3'-c-di-GMP + H2O = 5'-phosphoguanylyl(3'-&gt;5')guanosine + H(+)</text>
        <dbReference type="Rhea" id="RHEA:24902"/>
        <dbReference type="ChEBI" id="CHEBI:15377"/>
        <dbReference type="ChEBI" id="CHEBI:15378"/>
        <dbReference type="ChEBI" id="CHEBI:58754"/>
        <dbReference type="ChEBI" id="CHEBI:58805"/>
        <dbReference type="EC" id="3.1.4.52"/>
    </reaction>
    <physiologicalReaction direction="left-to-right" evidence="5">
        <dbReference type="Rhea" id="RHEA:24903"/>
    </physiologicalReaction>
</comment>
<dbReference type="InterPro" id="IPR043128">
    <property type="entry name" value="Rev_trsase/Diguanyl_cyclase"/>
</dbReference>
<dbReference type="PANTHER" id="PTHR44757:SF2">
    <property type="entry name" value="BIOFILM ARCHITECTURE MAINTENANCE PROTEIN MBAA"/>
    <property type="match status" value="1"/>
</dbReference>
<dbReference type="PROSITE" id="PS50883">
    <property type="entry name" value="EAL"/>
    <property type="match status" value="1"/>
</dbReference>
<evidence type="ECO:0000256" key="4">
    <source>
        <dbReference type="ARBA" id="ARBA00034247"/>
    </source>
</evidence>
<dbReference type="Pfam" id="PF00563">
    <property type="entry name" value="EAL"/>
    <property type="match status" value="1"/>
</dbReference>
<dbReference type="Proteomes" id="UP000002734">
    <property type="component" value="Chromosome"/>
</dbReference>
<dbReference type="EMBL" id="CP001654">
    <property type="protein sequence ID" value="ACS87451.1"/>
    <property type="molecule type" value="Genomic_DNA"/>
</dbReference>
<dbReference type="InterPro" id="IPR000160">
    <property type="entry name" value="GGDEF_dom"/>
</dbReference>
<dbReference type="InterPro" id="IPR029787">
    <property type="entry name" value="Nucleotide_cyclase"/>
</dbReference>
<feature type="domain" description="EAL" evidence="7">
    <location>
        <begin position="424"/>
        <end position="678"/>
    </location>
</feature>
<dbReference type="Pfam" id="PF00990">
    <property type="entry name" value="GGDEF"/>
    <property type="match status" value="1"/>
</dbReference>
<dbReference type="SUPFAM" id="SSF141868">
    <property type="entry name" value="EAL domain-like"/>
    <property type="match status" value="1"/>
</dbReference>
<feature type="transmembrane region" description="Helical" evidence="6">
    <location>
        <begin position="174"/>
        <end position="196"/>
    </location>
</feature>
<dbReference type="PANTHER" id="PTHR44757">
    <property type="entry name" value="DIGUANYLATE CYCLASE DGCP"/>
    <property type="match status" value="1"/>
</dbReference>
<dbReference type="Pfam" id="PF03707">
    <property type="entry name" value="MHYT"/>
    <property type="match status" value="2"/>
</dbReference>
<evidence type="ECO:0000259" key="8">
    <source>
        <dbReference type="PROSITE" id="PS50887"/>
    </source>
</evidence>
<dbReference type="SMART" id="SM00052">
    <property type="entry name" value="EAL"/>
    <property type="match status" value="1"/>
</dbReference>
<feature type="transmembrane region" description="Helical" evidence="6">
    <location>
        <begin position="6"/>
        <end position="29"/>
    </location>
</feature>
<dbReference type="KEGG" id="dda:Dd703_3694"/>
<evidence type="ECO:0000256" key="1">
    <source>
        <dbReference type="ARBA" id="ARBA00001946"/>
    </source>
</evidence>
<comment type="cofactor">
    <cofactor evidence="1">
        <name>Mg(2+)</name>
        <dbReference type="ChEBI" id="CHEBI:18420"/>
    </cofactor>
</comment>
<feature type="transmembrane region" description="Helical" evidence="6">
    <location>
        <begin position="108"/>
        <end position="133"/>
    </location>
</feature>
<dbReference type="GO" id="GO:0052621">
    <property type="term" value="F:diguanylate cyclase activity"/>
    <property type="evidence" value="ECO:0007669"/>
    <property type="project" value="UniProtKB-EC"/>
</dbReference>
<dbReference type="NCBIfam" id="TIGR00254">
    <property type="entry name" value="GGDEF"/>
    <property type="match status" value="1"/>
</dbReference>
<dbReference type="SMART" id="SM00267">
    <property type="entry name" value="GGDEF"/>
    <property type="match status" value="1"/>
</dbReference>
<dbReference type="InterPro" id="IPR005330">
    <property type="entry name" value="MHYT_dom"/>
</dbReference>
<dbReference type="InterPro" id="IPR035919">
    <property type="entry name" value="EAL_sf"/>
</dbReference>
<evidence type="ECO:0000256" key="6">
    <source>
        <dbReference type="PROSITE-ProRule" id="PRU00244"/>
    </source>
</evidence>
<evidence type="ECO:0000259" key="9">
    <source>
        <dbReference type="PROSITE" id="PS50924"/>
    </source>
</evidence>
<dbReference type="AlphaFoldDB" id="C6C4P4"/>
<dbReference type="GO" id="GO:0071111">
    <property type="term" value="F:cyclic-guanylate-specific phosphodiesterase activity"/>
    <property type="evidence" value="ECO:0007669"/>
    <property type="project" value="UniProtKB-EC"/>
</dbReference>
<feature type="transmembrane region" description="Helical" evidence="6">
    <location>
        <begin position="139"/>
        <end position="162"/>
    </location>
</feature>
<evidence type="ECO:0000256" key="3">
    <source>
        <dbReference type="ARBA" id="ARBA00022636"/>
    </source>
</evidence>
<dbReference type="PROSITE" id="PS50924">
    <property type="entry name" value="MHYT"/>
    <property type="match status" value="1"/>
</dbReference>
<dbReference type="FunFam" id="3.30.70.270:FF:000001">
    <property type="entry name" value="Diguanylate cyclase domain protein"/>
    <property type="match status" value="1"/>
</dbReference>
<dbReference type="GO" id="GO:0016020">
    <property type="term" value="C:membrane"/>
    <property type="evidence" value="ECO:0007669"/>
    <property type="project" value="UniProtKB-UniRule"/>
</dbReference>